<proteinExistence type="predicted"/>
<reference evidence="2 3" key="1">
    <citation type="submission" date="2020-08" db="EMBL/GenBank/DDBJ databases">
        <title>Genome public.</title>
        <authorList>
            <person name="Liu C."/>
            <person name="Sun Q."/>
        </authorList>
    </citation>
    <scope>NUCLEOTIDE SEQUENCE [LARGE SCALE GENOMIC DNA]</scope>
    <source>
        <strain evidence="2 3">BX10</strain>
    </source>
</reference>
<name>A0ABR7NUK9_9FIRM</name>
<evidence type="ECO:0000313" key="3">
    <source>
        <dbReference type="Proteomes" id="UP000647491"/>
    </source>
</evidence>
<evidence type="ECO:0000256" key="1">
    <source>
        <dbReference type="SAM" id="MobiDB-lite"/>
    </source>
</evidence>
<feature type="compositionally biased region" description="Basic and acidic residues" evidence="1">
    <location>
        <begin position="40"/>
        <end position="50"/>
    </location>
</feature>
<feature type="compositionally biased region" description="Low complexity" evidence="1">
    <location>
        <begin position="7"/>
        <end position="39"/>
    </location>
</feature>
<comment type="caution">
    <text evidence="2">The sequence shown here is derived from an EMBL/GenBank/DDBJ whole genome shotgun (WGS) entry which is preliminary data.</text>
</comment>
<dbReference type="EMBL" id="JACRTJ010000025">
    <property type="protein sequence ID" value="MBC8599808.1"/>
    <property type="molecule type" value="Genomic_DNA"/>
</dbReference>
<accession>A0ABR7NUK9</accession>
<dbReference type="Proteomes" id="UP000647491">
    <property type="component" value="Unassembled WGS sequence"/>
</dbReference>
<organism evidence="2 3">
    <name type="scientific">Enterocloster hominis</name>
    <name type="common">ex Liu et al. 2021</name>
    <dbReference type="NCBI Taxonomy" id="2763663"/>
    <lineage>
        <taxon>Bacteria</taxon>
        <taxon>Bacillati</taxon>
        <taxon>Bacillota</taxon>
        <taxon>Clostridia</taxon>
        <taxon>Lachnospirales</taxon>
        <taxon>Lachnospiraceae</taxon>
        <taxon>Enterocloster</taxon>
    </lineage>
</organism>
<evidence type="ECO:0008006" key="4">
    <source>
        <dbReference type="Google" id="ProtNLM"/>
    </source>
</evidence>
<dbReference type="InterPro" id="IPR046313">
    <property type="entry name" value="DUF6465"/>
</dbReference>
<dbReference type="Pfam" id="PF20069">
    <property type="entry name" value="DUF6465"/>
    <property type="match status" value="1"/>
</dbReference>
<dbReference type="RefSeq" id="WP_022273048.1">
    <property type="nucleotide sequence ID" value="NZ_JACRTJ010000025.1"/>
</dbReference>
<evidence type="ECO:0000313" key="2">
    <source>
        <dbReference type="EMBL" id="MBC8599808.1"/>
    </source>
</evidence>
<gene>
    <name evidence="2" type="ORF">H8708_11325</name>
</gene>
<feature type="region of interest" description="Disordered" evidence="1">
    <location>
        <begin position="1"/>
        <end position="66"/>
    </location>
</feature>
<keyword evidence="3" id="KW-1185">Reference proteome</keyword>
<protein>
    <recommendedName>
        <fullName evidence="4">DNA-binding protein</fullName>
    </recommendedName>
</protein>
<sequence length="135" mass="14341">MARKTNAAVKEATAKTTAAKAAAVKETTVKEVPATASEGKSAEPAKEAKKAPARKTAARKAPAAKPVEVKSSVYVQFAGKEFSESSLTEAVKEAYTALGNRAEDIRTIDIYVKPEESVAYYTVNGQGSDEFKIEL</sequence>